<protein>
    <submittedName>
        <fullName evidence="1">Uncharacterized protein</fullName>
    </submittedName>
</protein>
<evidence type="ECO:0000313" key="1">
    <source>
        <dbReference type="EMBL" id="KAK6301464.1"/>
    </source>
</evidence>
<organism evidence="1 2">
    <name type="scientific">Coregonus suidteri</name>
    <dbReference type="NCBI Taxonomy" id="861788"/>
    <lineage>
        <taxon>Eukaryota</taxon>
        <taxon>Metazoa</taxon>
        <taxon>Chordata</taxon>
        <taxon>Craniata</taxon>
        <taxon>Vertebrata</taxon>
        <taxon>Euteleostomi</taxon>
        <taxon>Actinopterygii</taxon>
        <taxon>Neopterygii</taxon>
        <taxon>Teleostei</taxon>
        <taxon>Protacanthopterygii</taxon>
        <taxon>Salmoniformes</taxon>
        <taxon>Salmonidae</taxon>
        <taxon>Coregoninae</taxon>
        <taxon>Coregonus</taxon>
    </lineage>
</organism>
<gene>
    <name evidence="1" type="ORF">J4Q44_G00275170</name>
</gene>
<sequence>MPYRKYLKEVNAKLSGSHANTTVTMGLDCEGPAPLTTQSAPIASIVHNKQGSWSLVERACGGGQGVIDQGGLWEIPERRT</sequence>
<dbReference type="EMBL" id="JAGTTL010000026">
    <property type="protein sequence ID" value="KAK6301464.1"/>
    <property type="molecule type" value="Genomic_DNA"/>
</dbReference>
<evidence type="ECO:0000313" key="2">
    <source>
        <dbReference type="Proteomes" id="UP001356427"/>
    </source>
</evidence>
<accession>A0AAN8KUR0</accession>
<comment type="caution">
    <text evidence="1">The sequence shown here is derived from an EMBL/GenBank/DDBJ whole genome shotgun (WGS) entry which is preliminary data.</text>
</comment>
<name>A0AAN8KUR0_9TELE</name>
<keyword evidence="2" id="KW-1185">Reference proteome</keyword>
<dbReference type="Proteomes" id="UP001356427">
    <property type="component" value="Unassembled WGS sequence"/>
</dbReference>
<dbReference type="AlphaFoldDB" id="A0AAN8KUR0"/>
<proteinExistence type="predicted"/>
<reference evidence="1 2" key="1">
    <citation type="submission" date="2021-04" db="EMBL/GenBank/DDBJ databases">
        <authorList>
            <person name="De Guttry C."/>
            <person name="Zahm M."/>
            <person name="Klopp C."/>
            <person name="Cabau C."/>
            <person name="Louis A."/>
            <person name="Berthelot C."/>
            <person name="Parey E."/>
            <person name="Roest Crollius H."/>
            <person name="Montfort J."/>
            <person name="Robinson-Rechavi M."/>
            <person name="Bucao C."/>
            <person name="Bouchez O."/>
            <person name="Gislard M."/>
            <person name="Lluch J."/>
            <person name="Milhes M."/>
            <person name="Lampietro C."/>
            <person name="Lopez Roques C."/>
            <person name="Donnadieu C."/>
            <person name="Braasch I."/>
            <person name="Desvignes T."/>
            <person name="Postlethwait J."/>
            <person name="Bobe J."/>
            <person name="Wedekind C."/>
            <person name="Guiguen Y."/>
        </authorList>
    </citation>
    <scope>NUCLEOTIDE SEQUENCE [LARGE SCALE GENOMIC DNA]</scope>
    <source>
        <strain evidence="1">Cs_M1</strain>
        <tissue evidence="1">Blood</tissue>
    </source>
</reference>